<dbReference type="PANTHER" id="PTHR34048:SF3">
    <property type="entry name" value="LOW-DENSITY RECEPTOR-LIKE PROTEIN"/>
    <property type="match status" value="1"/>
</dbReference>
<evidence type="ECO:0008006" key="5">
    <source>
        <dbReference type="Google" id="ProtNLM"/>
    </source>
</evidence>
<name>A0A856MNL0_9CYAN</name>
<evidence type="ECO:0000256" key="2">
    <source>
        <dbReference type="SAM" id="Phobius"/>
    </source>
</evidence>
<feature type="region of interest" description="Disordered" evidence="1">
    <location>
        <begin position="98"/>
        <end position="119"/>
    </location>
</feature>
<feature type="compositionally biased region" description="Basic and acidic residues" evidence="1">
    <location>
        <begin position="106"/>
        <end position="119"/>
    </location>
</feature>
<keyword evidence="2" id="KW-0472">Membrane</keyword>
<keyword evidence="2" id="KW-0812">Transmembrane</keyword>
<evidence type="ECO:0000313" key="3">
    <source>
        <dbReference type="EMBL" id="QDL12268.1"/>
    </source>
</evidence>
<keyword evidence="2" id="KW-1133">Transmembrane helix</keyword>
<evidence type="ECO:0000313" key="4">
    <source>
        <dbReference type="Proteomes" id="UP000503129"/>
    </source>
</evidence>
<gene>
    <name evidence="3" type="ORF">DP114_15700</name>
</gene>
<feature type="region of interest" description="Disordered" evidence="1">
    <location>
        <begin position="36"/>
        <end position="72"/>
    </location>
</feature>
<dbReference type="EMBL" id="CP030118">
    <property type="protein sequence ID" value="QDL12268.1"/>
    <property type="molecule type" value="Genomic_DNA"/>
</dbReference>
<dbReference type="PANTHER" id="PTHR34048">
    <property type="entry name" value="LOW-DENSITY RECEPTOR-LIKE PROTEIN"/>
    <property type="match status" value="1"/>
</dbReference>
<accession>A0A856MNL0</accession>
<dbReference type="AlphaFoldDB" id="A0A856MNL0"/>
<dbReference type="KEGG" id="bsen:DP114_15700"/>
<organism evidence="3 4">
    <name type="scientific">Brasilonema sennae CENA114</name>
    <dbReference type="NCBI Taxonomy" id="415709"/>
    <lineage>
        <taxon>Bacteria</taxon>
        <taxon>Bacillati</taxon>
        <taxon>Cyanobacteriota</taxon>
        <taxon>Cyanophyceae</taxon>
        <taxon>Nostocales</taxon>
        <taxon>Scytonemataceae</taxon>
        <taxon>Brasilonema</taxon>
        <taxon>Bromeliae group (in: Brasilonema)</taxon>
    </lineage>
</organism>
<proteinExistence type="predicted"/>
<protein>
    <recommendedName>
        <fullName evidence="5">Gas vesicle protein</fullName>
    </recommendedName>
</protein>
<keyword evidence="4" id="KW-1185">Reference proteome</keyword>
<feature type="transmembrane region" description="Helical" evidence="2">
    <location>
        <begin position="6"/>
        <end position="30"/>
    </location>
</feature>
<sequence length="119" mass="13222">MSQQDSFASGFFAGAIFGGVVGGIIGTLVATRRDPEQILEEEPQTTTNLTEAKKAAKRRQMRASENENMEMEVARRSLEDKIAQLNATIDEVRQQLGNVNANSEQLIHERSSSRSQELR</sequence>
<dbReference type="RefSeq" id="WP_169264795.1">
    <property type="nucleotide sequence ID" value="NZ_CAWOXK010000001.1"/>
</dbReference>
<dbReference type="Proteomes" id="UP000503129">
    <property type="component" value="Chromosome"/>
</dbReference>
<dbReference type="InterPro" id="IPR040377">
    <property type="entry name" value="Ssl2009-like"/>
</dbReference>
<evidence type="ECO:0000256" key="1">
    <source>
        <dbReference type="SAM" id="MobiDB-lite"/>
    </source>
</evidence>
<reference evidence="3 4" key="1">
    <citation type="submission" date="2018-06" db="EMBL/GenBank/DDBJ databases">
        <title>Comparative genomics of Brasilonema spp. strains.</title>
        <authorList>
            <person name="Alvarenga D.O."/>
            <person name="Fiore M.F."/>
            <person name="Varani A.M."/>
        </authorList>
    </citation>
    <scope>NUCLEOTIDE SEQUENCE [LARGE SCALE GENOMIC DNA]</scope>
    <source>
        <strain evidence="3 4">CENA114</strain>
    </source>
</reference>